<evidence type="ECO:0000313" key="3">
    <source>
        <dbReference type="Proteomes" id="UP000050517"/>
    </source>
</evidence>
<feature type="compositionally biased region" description="Polar residues" evidence="1">
    <location>
        <begin position="550"/>
        <end position="562"/>
    </location>
</feature>
<feature type="compositionally biased region" description="Basic and acidic residues" evidence="1">
    <location>
        <begin position="497"/>
        <end position="507"/>
    </location>
</feature>
<dbReference type="AlphaFoldDB" id="A0A0N8VZH3"/>
<feature type="region of interest" description="Disordered" evidence="1">
    <location>
        <begin position="419"/>
        <end position="509"/>
    </location>
</feature>
<dbReference type="STRING" id="1544416.Cocul_01974"/>
<dbReference type="Proteomes" id="UP000050517">
    <property type="component" value="Unassembled WGS sequence"/>
</dbReference>
<feature type="compositionally biased region" description="Polar residues" evidence="1">
    <location>
        <begin position="441"/>
        <end position="456"/>
    </location>
</feature>
<feature type="compositionally biased region" description="Low complexity" evidence="1">
    <location>
        <begin position="419"/>
        <end position="430"/>
    </location>
</feature>
<gene>
    <name evidence="2" type="ORF">Cocul_01974</name>
</gene>
<organism evidence="2 3">
    <name type="scientific">Corynebacterium oculi</name>
    <dbReference type="NCBI Taxonomy" id="1544416"/>
    <lineage>
        <taxon>Bacteria</taxon>
        <taxon>Bacillati</taxon>
        <taxon>Actinomycetota</taxon>
        <taxon>Actinomycetes</taxon>
        <taxon>Mycobacteriales</taxon>
        <taxon>Corynebacteriaceae</taxon>
        <taxon>Corynebacterium</taxon>
    </lineage>
</organism>
<feature type="compositionally biased region" description="Low complexity" evidence="1">
    <location>
        <begin position="457"/>
        <end position="478"/>
    </location>
</feature>
<proteinExistence type="predicted"/>
<feature type="compositionally biased region" description="Low complexity" evidence="1">
    <location>
        <begin position="485"/>
        <end position="496"/>
    </location>
</feature>
<accession>A0A0N8VZH3</accession>
<sequence length="759" mass="80800">MTAPQQGIPEGGYGASGLAALQGMNEEAIKRRLRAPADNLFNQVKGKFVTKFVDGIADVLSGVRSIFGFERLERVGQEFRDGQAELNQRTDLLSPLLDYGSAYMGRLTGFDQTGVMPFRTQIGPMRGCHLEADGIRLEDKGLWDIRAQLTAEAAIIVTGKMEWRVVVKDQQGRVYSSQRATVTSNNRLTQTLVSSVVVPASGYLVQVELMSLGIGRTVFGGRNGTGLLSSILAVKFPVLQVRNPHRYHQTRCKGHRVHQSDQQGVVMVATVKINARDVFQRAPQYGDKVIFRAPRLRPGTADQIITPRAVTVTLEDGRASVSLEPGPCQVIFRVGTSVDSRPFDVLIPTSGSVTLRDLIERNYRWEPEIVSEVQKAQAKAEAAAHRAEASRNKARTAANQAKAASDGIATLRDQAAASATQAGQSATEADAAAKRAEQSATTAKASETRAEQSANHAAQGQYAAEKAARDAATSATQAGEAVTQAAGETTRATTAADRSEEAARRAVEGAGRIGTAEAVVAAKRAAEAAAARSGTQADRSKAEADRAVQAASTATSGISPQVRSEIDAKATKAEVAEGLAGKADTAHRHRSSEIIDSTYNIGLRQDRNLLVKMDSAGKISVYGSPGMKARDGAIQIAATQGARTPDNSVVNKRYVDGEVAKKADVTHTHVLAEIEGLVAALKDAKLAAQAARDVVASWDQPIRSVVNLAVEFHPRALMAVQDLNTWSMLQVVKAIAAKVGLDADQIIAEAIAADRAQKK</sequence>
<reference evidence="2 3" key="1">
    <citation type="submission" date="2015-10" db="EMBL/GenBank/DDBJ databases">
        <title>Corynebacteirum lowii and Corynebacterium oculi species nova, derived from human clinical disease and and emended description of Corynebacterium mastiditis.</title>
        <authorList>
            <person name="Bernard K."/>
            <person name="Pacheco A.L."/>
            <person name="Mcdougall C."/>
            <person name="Burtx T."/>
            <person name="Weibe D."/>
            <person name="Tyler S."/>
            <person name="Olson A.B."/>
            <person name="Cnockaert M."/>
            <person name="Eguchi H."/>
            <person name="Kuwahara T."/>
            <person name="Nakayama-Imaohji H."/>
            <person name="Boudewijins M."/>
            <person name="Van Hoecke F."/>
            <person name="Bernier A.-M."/>
            <person name="Vandamme P."/>
        </authorList>
    </citation>
    <scope>NUCLEOTIDE SEQUENCE [LARGE SCALE GENOMIC DNA]</scope>
    <source>
        <strain evidence="2 3">NML 130210</strain>
    </source>
</reference>
<name>A0A0N8VZH3_9CORY</name>
<feature type="region of interest" description="Disordered" evidence="1">
    <location>
        <begin position="381"/>
        <end position="401"/>
    </location>
</feature>
<keyword evidence="3" id="KW-1185">Reference proteome</keyword>
<evidence type="ECO:0000256" key="1">
    <source>
        <dbReference type="SAM" id="MobiDB-lite"/>
    </source>
</evidence>
<feature type="compositionally biased region" description="Basic and acidic residues" evidence="1">
    <location>
        <begin position="382"/>
        <end position="391"/>
    </location>
</feature>
<dbReference type="PATRIC" id="fig|1544416.3.peg.1973"/>
<feature type="region of interest" description="Disordered" evidence="1">
    <location>
        <begin position="531"/>
        <end position="564"/>
    </location>
</feature>
<dbReference type="EMBL" id="LKST01000003">
    <property type="protein sequence ID" value="KQB83898.1"/>
    <property type="molecule type" value="Genomic_DNA"/>
</dbReference>
<evidence type="ECO:0000313" key="2">
    <source>
        <dbReference type="EMBL" id="KQB83898.1"/>
    </source>
</evidence>
<protein>
    <submittedName>
        <fullName evidence="2">Uncharacterized protein</fullName>
    </submittedName>
</protein>
<comment type="caution">
    <text evidence="2">The sequence shown here is derived from an EMBL/GenBank/DDBJ whole genome shotgun (WGS) entry which is preliminary data.</text>
</comment>